<gene>
    <name evidence="8" type="ORF">SAMN02745223_01817</name>
    <name evidence="7" type="ORF">VW29_08250</name>
</gene>
<reference evidence="8 10" key="2">
    <citation type="submission" date="2016-11" db="EMBL/GenBank/DDBJ databases">
        <authorList>
            <person name="Jaros S."/>
            <person name="Januszkiewicz K."/>
            <person name="Wedrychowicz H."/>
        </authorList>
    </citation>
    <scope>NUCLEOTIDE SEQUENCE [LARGE SCALE GENOMIC DNA]</scope>
    <source>
        <strain evidence="8 10">DSM 17137</strain>
    </source>
</reference>
<keyword evidence="4 6" id="KW-0975">Bacterial flagellum</keyword>
<name>A0A0F5LR31_9HYPH</name>
<accession>A0A0F5LR31</accession>
<dbReference type="GO" id="GO:0071973">
    <property type="term" value="P:bacterial-type flagellum-dependent cell motility"/>
    <property type="evidence" value="ECO:0007669"/>
    <property type="project" value="InterPro"/>
</dbReference>
<evidence type="ECO:0000256" key="1">
    <source>
        <dbReference type="ARBA" id="ARBA00004117"/>
    </source>
</evidence>
<keyword evidence="7" id="KW-0282">Flagellum</keyword>
<evidence type="ECO:0000313" key="8">
    <source>
        <dbReference type="EMBL" id="SHF09474.1"/>
    </source>
</evidence>
<dbReference type="GO" id="GO:0030694">
    <property type="term" value="C:bacterial-type flagellum basal body, rod"/>
    <property type="evidence" value="ECO:0007669"/>
    <property type="project" value="InterPro"/>
</dbReference>
<reference evidence="7 9" key="1">
    <citation type="submission" date="2015-03" db="EMBL/GenBank/DDBJ databases">
        <authorList>
            <person name="Hassan Y.I."/>
            <person name="Lepp D."/>
            <person name="Zhou T."/>
        </authorList>
    </citation>
    <scope>NUCLEOTIDE SEQUENCE [LARGE SCALE GENOMIC DNA]</scope>
    <source>
        <strain evidence="7 9">DSM 17137</strain>
    </source>
</reference>
<evidence type="ECO:0000256" key="4">
    <source>
        <dbReference type="ARBA" id="ARBA00023143"/>
    </source>
</evidence>
<dbReference type="PIRSF" id="PIRSF002889">
    <property type="entry name" value="Rod_FlgB"/>
    <property type="match status" value="1"/>
</dbReference>
<dbReference type="Proteomes" id="UP000184533">
    <property type="component" value="Unassembled WGS sequence"/>
</dbReference>
<dbReference type="NCBIfam" id="NF004654">
    <property type="entry name" value="PRK06004.1"/>
    <property type="match status" value="1"/>
</dbReference>
<dbReference type="EMBL" id="LAJF01000062">
    <property type="protein sequence ID" value="KKB84830.1"/>
    <property type="molecule type" value="Genomic_DNA"/>
</dbReference>
<comment type="subunit">
    <text evidence="6">The basal body constitutes a major portion of the flagellar organelle and consists of a number of rings mounted on a central rod.</text>
</comment>
<evidence type="ECO:0000256" key="3">
    <source>
        <dbReference type="ARBA" id="ARBA00014376"/>
    </source>
</evidence>
<dbReference type="AlphaFoldDB" id="A0A0F5LR31"/>
<comment type="function">
    <text evidence="5 6">Structural component of flagellum, the bacterial motility apparatus. Part of the rod structure of flagellar basal body.</text>
</comment>
<evidence type="ECO:0000256" key="5">
    <source>
        <dbReference type="ARBA" id="ARBA00024934"/>
    </source>
</evidence>
<dbReference type="OrthoDB" id="9788334at2"/>
<keyword evidence="7" id="KW-0969">Cilium</keyword>
<protein>
    <recommendedName>
        <fullName evidence="3 6">Flagellar basal body rod protein FlgB</fullName>
    </recommendedName>
</protein>
<dbReference type="NCBIfam" id="TIGR01396">
    <property type="entry name" value="FlgB"/>
    <property type="match status" value="1"/>
</dbReference>
<evidence type="ECO:0000313" key="9">
    <source>
        <dbReference type="Proteomes" id="UP000033608"/>
    </source>
</evidence>
<evidence type="ECO:0000256" key="6">
    <source>
        <dbReference type="PIRNR" id="PIRNR002889"/>
    </source>
</evidence>
<evidence type="ECO:0000256" key="2">
    <source>
        <dbReference type="ARBA" id="ARBA00009677"/>
    </source>
</evidence>
<dbReference type="PATRIC" id="fig|1121477.3.peg.2744"/>
<sequence length="135" mass="14823">MGLMDMPVFTALTDKMRWHQTRQGLLAENVANAETPGYRGRDLKQFDFAEQMNGFSSASVTTSATQKMHFSVGGAEGGAFGAQRMANFELTPEGNGVTLEDEMMKVTTNLMDYQAATSLYQKSIKILRTALGRQA</sequence>
<organism evidence="7 9">
    <name type="scientific">Devosia limi DSM 17137</name>
    <dbReference type="NCBI Taxonomy" id="1121477"/>
    <lineage>
        <taxon>Bacteria</taxon>
        <taxon>Pseudomonadati</taxon>
        <taxon>Pseudomonadota</taxon>
        <taxon>Alphaproteobacteria</taxon>
        <taxon>Hyphomicrobiales</taxon>
        <taxon>Devosiaceae</taxon>
        <taxon>Devosia</taxon>
    </lineage>
</organism>
<keyword evidence="7" id="KW-0966">Cell projection</keyword>
<comment type="subcellular location">
    <subcellularLocation>
        <location evidence="1 6">Bacterial flagellum basal body</location>
    </subcellularLocation>
</comment>
<comment type="similarity">
    <text evidence="2 6">Belongs to the flagella basal body rod proteins family.</text>
</comment>
<dbReference type="RefSeq" id="WP_046134841.1">
    <property type="nucleotide sequence ID" value="NZ_FQVC01000004.1"/>
</dbReference>
<dbReference type="InterPro" id="IPR006300">
    <property type="entry name" value="FlgB"/>
</dbReference>
<keyword evidence="9" id="KW-1185">Reference proteome</keyword>
<proteinExistence type="inferred from homology"/>
<dbReference type="Proteomes" id="UP000033608">
    <property type="component" value="Unassembled WGS sequence"/>
</dbReference>
<dbReference type="STRING" id="1121477.SAMN02745223_01817"/>
<dbReference type="EMBL" id="FQVC01000004">
    <property type="protein sequence ID" value="SHF09474.1"/>
    <property type="molecule type" value="Genomic_DNA"/>
</dbReference>
<evidence type="ECO:0000313" key="7">
    <source>
        <dbReference type="EMBL" id="KKB84830.1"/>
    </source>
</evidence>
<evidence type="ECO:0000313" key="10">
    <source>
        <dbReference type="Proteomes" id="UP000184533"/>
    </source>
</evidence>